<organism evidence="15 16">
    <name type="scientific">Syncephalastrum racemosum</name>
    <name type="common">Filamentous fungus</name>
    <dbReference type="NCBI Taxonomy" id="13706"/>
    <lineage>
        <taxon>Eukaryota</taxon>
        <taxon>Fungi</taxon>
        <taxon>Fungi incertae sedis</taxon>
        <taxon>Mucoromycota</taxon>
        <taxon>Mucoromycotina</taxon>
        <taxon>Mucoromycetes</taxon>
        <taxon>Mucorales</taxon>
        <taxon>Syncephalastraceae</taxon>
        <taxon>Syncephalastrum</taxon>
    </lineage>
</organism>
<evidence type="ECO:0000256" key="12">
    <source>
        <dbReference type="PROSITE-ProRule" id="PRU00282"/>
    </source>
</evidence>
<evidence type="ECO:0000256" key="9">
    <source>
        <dbReference type="ARBA" id="ARBA00022989"/>
    </source>
</evidence>
<comment type="caution">
    <text evidence="15">The sequence shown here is derived from an EMBL/GenBank/DDBJ whole genome shotgun (WGS) entry which is preliminary data.</text>
</comment>
<dbReference type="SUPFAM" id="SSF103506">
    <property type="entry name" value="Mitochondrial carrier"/>
    <property type="match status" value="1"/>
</dbReference>
<dbReference type="PROSITE" id="PS50920">
    <property type="entry name" value="SOLCAR"/>
    <property type="match status" value="3"/>
</dbReference>
<feature type="repeat" description="Solcar" evidence="12">
    <location>
        <begin position="402"/>
        <end position="491"/>
    </location>
</feature>
<feature type="repeat" description="Solcar" evidence="12">
    <location>
        <begin position="288"/>
        <end position="380"/>
    </location>
</feature>
<evidence type="ECO:0000313" key="15">
    <source>
        <dbReference type="EMBL" id="ORZ03078.1"/>
    </source>
</evidence>
<evidence type="ECO:0000256" key="7">
    <source>
        <dbReference type="ARBA" id="ARBA00022792"/>
    </source>
</evidence>
<dbReference type="AlphaFoldDB" id="A0A1X2HVF5"/>
<protein>
    <submittedName>
        <fullName evidence="15">Mitochondrial carrier domain-containing protein</fullName>
    </submittedName>
</protein>
<dbReference type="InterPro" id="IPR002067">
    <property type="entry name" value="MCP"/>
</dbReference>
<dbReference type="Pfam" id="PF13499">
    <property type="entry name" value="EF-hand_7"/>
    <property type="match status" value="2"/>
</dbReference>
<evidence type="ECO:0000256" key="3">
    <source>
        <dbReference type="ARBA" id="ARBA00022448"/>
    </source>
</evidence>
<dbReference type="Proteomes" id="UP000242180">
    <property type="component" value="Unassembled WGS sequence"/>
</dbReference>
<dbReference type="Pfam" id="PF00153">
    <property type="entry name" value="Mito_carr"/>
    <property type="match status" value="3"/>
</dbReference>
<evidence type="ECO:0000259" key="14">
    <source>
        <dbReference type="PROSITE" id="PS50222"/>
    </source>
</evidence>
<dbReference type="Gene3D" id="1.10.238.10">
    <property type="entry name" value="EF-hand"/>
    <property type="match status" value="1"/>
</dbReference>
<keyword evidence="10" id="KW-0496">Mitochondrion</keyword>
<keyword evidence="8" id="KW-0106">Calcium</keyword>
<reference evidence="15 16" key="1">
    <citation type="submission" date="2016-07" db="EMBL/GenBank/DDBJ databases">
        <title>Pervasive Adenine N6-methylation of Active Genes in Fungi.</title>
        <authorList>
            <consortium name="DOE Joint Genome Institute"/>
            <person name="Mondo S.J."/>
            <person name="Dannebaum R.O."/>
            <person name="Kuo R.C."/>
            <person name="Labutti K."/>
            <person name="Haridas S."/>
            <person name="Kuo A."/>
            <person name="Salamov A."/>
            <person name="Ahrendt S.R."/>
            <person name="Lipzen A."/>
            <person name="Sullivan W."/>
            <person name="Andreopoulos W.B."/>
            <person name="Clum A."/>
            <person name="Lindquist E."/>
            <person name="Daum C."/>
            <person name="Ramamoorthy G.K."/>
            <person name="Gryganskyi A."/>
            <person name="Culley D."/>
            <person name="Magnuson J.K."/>
            <person name="James T.Y."/>
            <person name="O'Malley M.A."/>
            <person name="Stajich J.E."/>
            <person name="Spatafora J.W."/>
            <person name="Visel A."/>
            <person name="Grigoriev I.V."/>
        </authorList>
    </citation>
    <scope>NUCLEOTIDE SEQUENCE [LARGE SCALE GENOMIC DNA]</scope>
    <source>
        <strain evidence="15 16">NRRL 2496</strain>
    </source>
</reference>
<feature type="domain" description="EF-hand" evidence="14">
    <location>
        <begin position="85"/>
        <end position="120"/>
    </location>
</feature>
<feature type="domain" description="EF-hand" evidence="14">
    <location>
        <begin position="17"/>
        <end position="52"/>
    </location>
</feature>
<dbReference type="FunFam" id="1.50.40.10:FF:000016">
    <property type="entry name" value="Solute carrier family 25 member 23"/>
    <property type="match status" value="1"/>
</dbReference>
<keyword evidence="11 12" id="KW-0472">Membrane</keyword>
<dbReference type="InterPro" id="IPR011992">
    <property type="entry name" value="EF-hand-dom_pair"/>
</dbReference>
<dbReference type="PANTHER" id="PTHR24089">
    <property type="entry name" value="SOLUTE CARRIER FAMILY 25"/>
    <property type="match status" value="1"/>
</dbReference>
<dbReference type="PROSITE" id="PS50222">
    <property type="entry name" value="EF_HAND_2"/>
    <property type="match status" value="3"/>
</dbReference>
<sequence>MTTRVGSHPYFDEKDVEREARIRRLFDSLDSQGTGYLDADAILRGFLKLTHLPAHTRYATDLLRKCDTARDGAIDYEEFRAYVLEKEKELWNLFSEINKSGDHRIHANELENALRAAGIRLNQEEMNDFIQAFDTEGNGYIDFQEWRDFLLLLPQKTTITEIYQYYQTSTQLTQDAEVAFSHTDEAAQNAYKYLAAGGIAGAVSRTCTAPFDRLKVYLITQTSSEASSSSIMSAIRQIYGQGGFRGYFVGNGLNVMKIVPESAIKFYVFETAKTVLAGLTGVEDKNAIPVGARFIAGGVAGLCSQFCIYPVETLKTRIMATKVTTQSITTQQRFFVWHTARDMFRAQGIRAFWPGLTLGLLGVFPYQALDMGIYETLKVTYLRYMNNQEGRRKGGENGSTLPNVLVLWACGMVSGSIGATTVYPLNLVRTRLQAQGTPGHPHRYTSAWDAARKTFQKDGARGFYKGLGPTLFKVVPSVSISYAVYEFSKRSLGIS</sequence>
<dbReference type="InterPro" id="IPR018108">
    <property type="entry name" value="MCP_transmembrane"/>
</dbReference>
<dbReference type="SMART" id="SM00054">
    <property type="entry name" value="EFh"/>
    <property type="match status" value="4"/>
</dbReference>
<name>A0A1X2HVF5_SYNRA</name>
<dbReference type="InterPro" id="IPR023395">
    <property type="entry name" value="MCP_dom_sf"/>
</dbReference>
<evidence type="ECO:0000256" key="8">
    <source>
        <dbReference type="ARBA" id="ARBA00022837"/>
    </source>
</evidence>
<keyword evidence="6" id="KW-0677">Repeat</keyword>
<dbReference type="InParanoid" id="A0A1X2HVF5"/>
<evidence type="ECO:0000256" key="4">
    <source>
        <dbReference type="ARBA" id="ARBA00022692"/>
    </source>
</evidence>
<evidence type="ECO:0000256" key="13">
    <source>
        <dbReference type="RuleBase" id="RU000488"/>
    </source>
</evidence>
<evidence type="ECO:0000256" key="5">
    <source>
        <dbReference type="ARBA" id="ARBA00022723"/>
    </source>
</evidence>
<dbReference type="STRING" id="13706.A0A1X2HVF5"/>
<accession>A0A1X2HVF5</accession>
<dbReference type="Gene3D" id="1.50.40.10">
    <property type="entry name" value="Mitochondrial carrier domain"/>
    <property type="match status" value="1"/>
</dbReference>
<evidence type="ECO:0000256" key="1">
    <source>
        <dbReference type="ARBA" id="ARBA00004448"/>
    </source>
</evidence>
<comment type="subcellular location">
    <subcellularLocation>
        <location evidence="1">Mitochondrion inner membrane</location>
        <topology evidence="1">Multi-pass membrane protein</topology>
    </subcellularLocation>
</comment>
<dbReference type="OMA" id="VISYAEW"/>
<dbReference type="PRINTS" id="PR00926">
    <property type="entry name" value="MITOCARRIER"/>
</dbReference>
<dbReference type="GO" id="GO:0005743">
    <property type="term" value="C:mitochondrial inner membrane"/>
    <property type="evidence" value="ECO:0007669"/>
    <property type="project" value="UniProtKB-SubCell"/>
</dbReference>
<feature type="repeat" description="Solcar" evidence="12">
    <location>
        <begin position="188"/>
        <end position="275"/>
    </location>
</feature>
<evidence type="ECO:0000256" key="2">
    <source>
        <dbReference type="ARBA" id="ARBA00006375"/>
    </source>
</evidence>
<evidence type="ECO:0000313" key="16">
    <source>
        <dbReference type="Proteomes" id="UP000242180"/>
    </source>
</evidence>
<dbReference type="GO" id="GO:0055085">
    <property type="term" value="P:transmembrane transport"/>
    <property type="evidence" value="ECO:0007669"/>
    <property type="project" value="InterPro"/>
</dbReference>
<keyword evidence="5" id="KW-0479">Metal-binding</keyword>
<evidence type="ECO:0000256" key="6">
    <source>
        <dbReference type="ARBA" id="ARBA00022737"/>
    </source>
</evidence>
<dbReference type="OrthoDB" id="270584at2759"/>
<keyword evidence="9" id="KW-1133">Transmembrane helix</keyword>
<dbReference type="SUPFAM" id="SSF47473">
    <property type="entry name" value="EF-hand"/>
    <property type="match status" value="1"/>
</dbReference>
<feature type="domain" description="EF-hand" evidence="14">
    <location>
        <begin position="121"/>
        <end position="156"/>
    </location>
</feature>
<keyword evidence="4 12" id="KW-0812">Transmembrane</keyword>
<dbReference type="GO" id="GO:0005509">
    <property type="term" value="F:calcium ion binding"/>
    <property type="evidence" value="ECO:0007669"/>
    <property type="project" value="InterPro"/>
</dbReference>
<comment type="similarity">
    <text evidence="2 13">Belongs to the mitochondrial carrier (TC 2.A.29) family.</text>
</comment>
<dbReference type="EMBL" id="MCGN01000001">
    <property type="protein sequence ID" value="ORZ03078.1"/>
    <property type="molecule type" value="Genomic_DNA"/>
</dbReference>
<keyword evidence="7" id="KW-0999">Mitochondrion inner membrane</keyword>
<dbReference type="FunCoup" id="A0A1X2HVF5">
    <property type="interactions" value="58"/>
</dbReference>
<keyword evidence="16" id="KW-1185">Reference proteome</keyword>
<gene>
    <name evidence="15" type="ORF">BCR43DRAFT_450242</name>
</gene>
<evidence type="ECO:0000256" key="11">
    <source>
        <dbReference type="ARBA" id="ARBA00023136"/>
    </source>
</evidence>
<keyword evidence="3 13" id="KW-0813">Transport</keyword>
<proteinExistence type="inferred from homology"/>
<dbReference type="InterPro" id="IPR002048">
    <property type="entry name" value="EF_hand_dom"/>
</dbReference>
<evidence type="ECO:0000256" key="10">
    <source>
        <dbReference type="ARBA" id="ARBA00023128"/>
    </source>
</evidence>